<keyword evidence="4" id="KW-0274">FAD</keyword>
<comment type="catalytic activity">
    <reaction evidence="8">
        <text>a quinone + NADH + H(+) = a quinol + NAD(+)</text>
        <dbReference type="Rhea" id="RHEA:46160"/>
        <dbReference type="ChEBI" id="CHEBI:15378"/>
        <dbReference type="ChEBI" id="CHEBI:24646"/>
        <dbReference type="ChEBI" id="CHEBI:57540"/>
        <dbReference type="ChEBI" id="CHEBI:57945"/>
        <dbReference type="ChEBI" id="CHEBI:132124"/>
        <dbReference type="EC" id="1.6.5.9"/>
    </reaction>
</comment>
<organism evidence="12 13">
    <name type="scientific">Emticicia agri</name>
    <dbReference type="NCBI Taxonomy" id="2492393"/>
    <lineage>
        <taxon>Bacteria</taxon>
        <taxon>Pseudomonadati</taxon>
        <taxon>Bacteroidota</taxon>
        <taxon>Cytophagia</taxon>
        <taxon>Cytophagales</taxon>
        <taxon>Leadbetterellaceae</taxon>
        <taxon>Emticicia</taxon>
    </lineage>
</organism>
<dbReference type="AlphaFoldDB" id="A0A4Q5M285"/>
<feature type="domain" description="External alternative NADH-ubiquinone oxidoreductase-like C-terminal" evidence="11">
    <location>
        <begin position="355"/>
        <end position="408"/>
    </location>
</feature>
<keyword evidence="7" id="KW-0520">NAD</keyword>
<dbReference type="EMBL" id="SEWF01000007">
    <property type="protein sequence ID" value="RYU96456.1"/>
    <property type="molecule type" value="Genomic_DNA"/>
</dbReference>
<evidence type="ECO:0000256" key="8">
    <source>
        <dbReference type="ARBA" id="ARBA00047599"/>
    </source>
</evidence>
<dbReference type="RefSeq" id="WP_130020131.1">
    <property type="nucleotide sequence ID" value="NZ_SEWF01000007.1"/>
</dbReference>
<evidence type="ECO:0000256" key="7">
    <source>
        <dbReference type="ARBA" id="ARBA00023027"/>
    </source>
</evidence>
<dbReference type="Gene3D" id="3.50.50.100">
    <property type="match status" value="1"/>
</dbReference>
<proteinExistence type="inferred from homology"/>
<dbReference type="InterPro" id="IPR023753">
    <property type="entry name" value="FAD/NAD-binding_dom"/>
</dbReference>
<dbReference type="InterPro" id="IPR045024">
    <property type="entry name" value="NDH-2"/>
</dbReference>
<dbReference type="GO" id="GO:0050136">
    <property type="term" value="F:NADH dehydrogenase (quinone) (non-electrogenic) activity"/>
    <property type="evidence" value="ECO:0007669"/>
    <property type="project" value="UniProtKB-EC"/>
</dbReference>
<keyword evidence="13" id="KW-1185">Reference proteome</keyword>
<keyword evidence="6" id="KW-0560">Oxidoreductase</keyword>
<comment type="similarity">
    <text evidence="1">Belongs to the NADH dehydrogenase family.</text>
</comment>
<dbReference type="InterPro" id="IPR036188">
    <property type="entry name" value="FAD/NAD-bd_sf"/>
</dbReference>
<dbReference type="PANTHER" id="PTHR43706">
    <property type="entry name" value="NADH DEHYDROGENASE"/>
    <property type="match status" value="1"/>
</dbReference>
<dbReference type="InterPro" id="IPR054585">
    <property type="entry name" value="NDH2-like_C"/>
</dbReference>
<dbReference type="Pfam" id="PF22366">
    <property type="entry name" value="NDH2_C"/>
    <property type="match status" value="1"/>
</dbReference>
<evidence type="ECO:0000256" key="9">
    <source>
        <dbReference type="SAM" id="Phobius"/>
    </source>
</evidence>
<evidence type="ECO:0000256" key="4">
    <source>
        <dbReference type="ARBA" id="ARBA00022827"/>
    </source>
</evidence>
<feature type="domain" description="FAD/NAD(P)-binding" evidence="10">
    <location>
        <begin position="12"/>
        <end position="331"/>
    </location>
</feature>
<dbReference type="OrthoDB" id="9781621at2"/>
<dbReference type="EC" id="1.6.5.9" evidence="2"/>
<dbReference type="PRINTS" id="PR00368">
    <property type="entry name" value="FADPNR"/>
</dbReference>
<dbReference type="Proteomes" id="UP000293162">
    <property type="component" value="Unassembled WGS sequence"/>
</dbReference>
<name>A0A4Q5M285_9BACT</name>
<evidence type="ECO:0000313" key="13">
    <source>
        <dbReference type="Proteomes" id="UP000293162"/>
    </source>
</evidence>
<keyword evidence="3" id="KW-0285">Flavoprotein</keyword>
<keyword evidence="9" id="KW-0472">Membrane</keyword>
<keyword evidence="9" id="KW-0812">Transmembrane</keyword>
<reference evidence="12 13" key="1">
    <citation type="submission" date="2019-02" db="EMBL/GenBank/DDBJ databases">
        <title>Bacterial novel species Emticicia sp. 17J42-9 isolated from soil.</title>
        <authorList>
            <person name="Jung H.-Y."/>
        </authorList>
    </citation>
    <scope>NUCLEOTIDE SEQUENCE [LARGE SCALE GENOMIC DNA]</scope>
    <source>
        <strain evidence="12 13">17J42-9</strain>
    </source>
</reference>
<keyword evidence="9" id="KW-1133">Transmembrane helix</keyword>
<keyword evidence="5" id="KW-0809">Transit peptide</keyword>
<sequence length="429" mass="48150">MEPNIPDTSQKRIVIVGAGFGGLALAQKLAKRDVQIVLIDKNNYHQFQPLFYQVAMAGLEPSSISFPLRKIFQRKKNVHIRITNLNKVNPEKNTIETDLGEIKYDYLVLAMGAGTNFFGMKNMIDHAIPMKSVSEAIYLRNRVLQNFEDALTAEDADTREGLMNMVVVGGGPTGVEVSGTLAEMKKIILPKDYPDMDFNTMKIYLFESSAEVLEVMSDEASAKSKEYLERLGVIVKTGVRITDFDGKYAYTSTNEKIRTNNIVWAAGVKGNTVEGFAPEVYGRGARMKVNQYNQVDGFTNVFAVGDIALMSGDEKFPNGHPQVAQPAIQQGNLLAKNIFRIMRGESPEGFEYKDLGSMATVGRNLAVVDLPFWKFQGAFAWYVWMFVHLMSILGIKNKVMVFINWLWSYVTYDQSLRLIIRPKTKVSNT</sequence>
<feature type="transmembrane region" description="Helical" evidence="9">
    <location>
        <begin position="379"/>
        <end position="395"/>
    </location>
</feature>
<evidence type="ECO:0000259" key="10">
    <source>
        <dbReference type="Pfam" id="PF07992"/>
    </source>
</evidence>
<evidence type="ECO:0000259" key="11">
    <source>
        <dbReference type="Pfam" id="PF22366"/>
    </source>
</evidence>
<evidence type="ECO:0000256" key="6">
    <source>
        <dbReference type="ARBA" id="ARBA00023002"/>
    </source>
</evidence>
<accession>A0A4Q5M285</accession>
<evidence type="ECO:0000256" key="2">
    <source>
        <dbReference type="ARBA" id="ARBA00012637"/>
    </source>
</evidence>
<dbReference type="Pfam" id="PF07992">
    <property type="entry name" value="Pyr_redox_2"/>
    <property type="match status" value="1"/>
</dbReference>
<dbReference type="PANTHER" id="PTHR43706:SF47">
    <property type="entry name" value="EXTERNAL NADH-UBIQUINONE OXIDOREDUCTASE 1, MITOCHONDRIAL-RELATED"/>
    <property type="match status" value="1"/>
</dbReference>
<evidence type="ECO:0000256" key="1">
    <source>
        <dbReference type="ARBA" id="ARBA00005272"/>
    </source>
</evidence>
<dbReference type="PRINTS" id="PR00411">
    <property type="entry name" value="PNDRDTASEI"/>
</dbReference>
<protein>
    <recommendedName>
        <fullName evidence="2">NADH:ubiquinone reductase (non-electrogenic)</fullName>
        <ecNumber evidence="2">1.6.5.9</ecNumber>
    </recommendedName>
</protein>
<evidence type="ECO:0000256" key="3">
    <source>
        <dbReference type="ARBA" id="ARBA00022630"/>
    </source>
</evidence>
<evidence type="ECO:0000256" key="5">
    <source>
        <dbReference type="ARBA" id="ARBA00022946"/>
    </source>
</evidence>
<gene>
    <name evidence="12" type="ORF">EWM59_06475</name>
</gene>
<comment type="caution">
    <text evidence="12">The sequence shown here is derived from an EMBL/GenBank/DDBJ whole genome shotgun (WGS) entry which is preliminary data.</text>
</comment>
<dbReference type="SUPFAM" id="SSF51905">
    <property type="entry name" value="FAD/NAD(P)-binding domain"/>
    <property type="match status" value="2"/>
</dbReference>
<evidence type="ECO:0000313" key="12">
    <source>
        <dbReference type="EMBL" id="RYU96456.1"/>
    </source>
</evidence>